<dbReference type="EMBL" id="CAKLCB010000374">
    <property type="protein sequence ID" value="CAH0521050.1"/>
    <property type="molecule type" value="Genomic_DNA"/>
</dbReference>
<sequence length="227" mass="25121">MNSCSDPFQDPSMLRAQSSDTKVINLMAPPPVSSVDSVPSLYQIPPSSSSSFAPMTTNPSHSNLMDEISDQIKTTNSQQIIKFMRILNLVLASATITVGVLAWLLGQVNTFHKAIAGIYIILFGILLLAFELRTDKTDVVLRTNFGFMYGNKTRTVFLVFIAIWPLSMGNFWLTILDAVLLFVNAFFNYFVISQHPAFSTMPPVQDVNQPQTYQPTSNIPPSAHANV</sequence>
<dbReference type="EMBL" id="CAKKTJ010000262">
    <property type="protein sequence ID" value="CAH0478586.1"/>
    <property type="molecule type" value="Genomic_DNA"/>
</dbReference>
<keyword evidence="8" id="KW-1185">Reference proteome</keyword>
<name>A0AAU9LET7_9STRA</name>
<evidence type="ECO:0008006" key="10">
    <source>
        <dbReference type="Google" id="ProtNLM"/>
    </source>
</evidence>
<protein>
    <recommendedName>
        <fullName evidence="10">Golgi apparatus membrane protein TVP15</fullName>
    </recommendedName>
</protein>
<keyword evidence="2 5" id="KW-0812">Transmembrane</keyword>
<feature type="transmembrane region" description="Helical" evidence="5">
    <location>
        <begin position="86"/>
        <end position="105"/>
    </location>
</feature>
<evidence type="ECO:0000256" key="5">
    <source>
        <dbReference type="SAM" id="Phobius"/>
    </source>
</evidence>
<feature type="transmembrane region" description="Helical" evidence="5">
    <location>
        <begin position="144"/>
        <end position="165"/>
    </location>
</feature>
<proteinExistence type="predicted"/>
<dbReference type="Proteomes" id="UP001160483">
    <property type="component" value="Unassembled WGS sequence"/>
</dbReference>
<evidence type="ECO:0000256" key="1">
    <source>
        <dbReference type="ARBA" id="ARBA00004141"/>
    </source>
</evidence>
<dbReference type="InterPro" id="IPR013714">
    <property type="entry name" value="Golgi_TVP15"/>
</dbReference>
<comment type="subcellular location">
    <subcellularLocation>
        <location evidence="1">Membrane</location>
        <topology evidence="1">Multi-pass membrane protein</topology>
    </subcellularLocation>
</comment>
<dbReference type="AlphaFoldDB" id="A0AAU9LET7"/>
<reference evidence="6 8" key="1">
    <citation type="submission" date="2021-11" db="EMBL/GenBank/DDBJ databases">
        <authorList>
            <person name="Islam A."/>
            <person name="Islam S."/>
            <person name="Flora M.S."/>
            <person name="Rahman M."/>
            <person name="Ziaur R.M."/>
            <person name="Epstein J.H."/>
            <person name="Hassan M."/>
            <person name="Klassen M."/>
            <person name="Woodard K."/>
            <person name="Webb A."/>
            <person name="Webby R.J."/>
            <person name="El Zowalaty M.E."/>
        </authorList>
    </citation>
    <scope>NUCLEOTIDE SEQUENCE</scope>
    <source>
        <strain evidence="7">Pbs1</strain>
        <strain evidence="6">Pbs3</strain>
    </source>
</reference>
<evidence type="ECO:0000256" key="3">
    <source>
        <dbReference type="ARBA" id="ARBA00022989"/>
    </source>
</evidence>
<dbReference type="Proteomes" id="UP001158986">
    <property type="component" value="Unassembled WGS sequence"/>
</dbReference>
<evidence type="ECO:0000313" key="6">
    <source>
        <dbReference type="EMBL" id="CAH0478586.1"/>
    </source>
</evidence>
<accession>A0AAU9LET7</accession>
<feature type="transmembrane region" description="Helical" evidence="5">
    <location>
        <begin position="171"/>
        <end position="192"/>
    </location>
</feature>
<keyword evidence="4 5" id="KW-0472">Membrane</keyword>
<gene>
    <name evidence="7" type="ORF">PBS001_LOCUS7510</name>
    <name evidence="6" type="ORF">PBS003_LOCUS5277</name>
</gene>
<evidence type="ECO:0000256" key="2">
    <source>
        <dbReference type="ARBA" id="ARBA00022692"/>
    </source>
</evidence>
<evidence type="ECO:0000313" key="8">
    <source>
        <dbReference type="Proteomes" id="UP001158986"/>
    </source>
</evidence>
<evidence type="ECO:0000313" key="7">
    <source>
        <dbReference type="EMBL" id="CAH0521050.1"/>
    </source>
</evidence>
<organism evidence="6 9">
    <name type="scientific">Peronospora belbahrii</name>
    <dbReference type="NCBI Taxonomy" id="622444"/>
    <lineage>
        <taxon>Eukaryota</taxon>
        <taxon>Sar</taxon>
        <taxon>Stramenopiles</taxon>
        <taxon>Oomycota</taxon>
        <taxon>Peronosporomycetes</taxon>
        <taxon>Peronosporales</taxon>
        <taxon>Peronosporaceae</taxon>
        <taxon>Peronospora</taxon>
    </lineage>
</organism>
<dbReference type="GO" id="GO:0016020">
    <property type="term" value="C:membrane"/>
    <property type="evidence" value="ECO:0007669"/>
    <property type="project" value="UniProtKB-SubCell"/>
</dbReference>
<dbReference type="Pfam" id="PF08507">
    <property type="entry name" value="COPI_assoc"/>
    <property type="match status" value="1"/>
</dbReference>
<feature type="transmembrane region" description="Helical" evidence="5">
    <location>
        <begin position="111"/>
        <end position="132"/>
    </location>
</feature>
<evidence type="ECO:0000256" key="4">
    <source>
        <dbReference type="ARBA" id="ARBA00023136"/>
    </source>
</evidence>
<evidence type="ECO:0000313" key="9">
    <source>
        <dbReference type="Proteomes" id="UP001160483"/>
    </source>
</evidence>
<keyword evidence="3 5" id="KW-1133">Transmembrane helix</keyword>
<dbReference type="PANTHER" id="PTHR38894">
    <property type="entry name" value="TRANSMEMBRANE PROTEIN"/>
    <property type="match status" value="1"/>
</dbReference>
<comment type="caution">
    <text evidence="6">The sequence shown here is derived from an EMBL/GenBank/DDBJ whole genome shotgun (WGS) entry which is preliminary data.</text>
</comment>
<dbReference type="PANTHER" id="PTHR38894:SF1">
    <property type="entry name" value="TRANSMEMBRANE PROTEIN"/>
    <property type="match status" value="1"/>
</dbReference>